<gene>
    <name evidence="1" type="ORF">ILEXP_LOCUS8403</name>
</gene>
<reference evidence="1 2" key="1">
    <citation type="submission" date="2024-02" db="EMBL/GenBank/DDBJ databases">
        <authorList>
            <person name="Vignale AGUSTIN F."/>
            <person name="Sosa J E."/>
            <person name="Modenutti C."/>
        </authorList>
    </citation>
    <scope>NUCLEOTIDE SEQUENCE [LARGE SCALE GENOMIC DNA]</scope>
</reference>
<dbReference type="AlphaFoldDB" id="A0ABC8R7C0"/>
<evidence type="ECO:0008006" key="3">
    <source>
        <dbReference type="Google" id="ProtNLM"/>
    </source>
</evidence>
<organism evidence="1 2">
    <name type="scientific">Ilex paraguariensis</name>
    <name type="common">yerba mate</name>
    <dbReference type="NCBI Taxonomy" id="185542"/>
    <lineage>
        <taxon>Eukaryota</taxon>
        <taxon>Viridiplantae</taxon>
        <taxon>Streptophyta</taxon>
        <taxon>Embryophyta</taxon>
        <taxon>Tracheophyta</taxon>
        <taxon>Spermatophyta</taxon>
        <taxon>Magnoliopsida</taxon>
        <taxon>eudicotyledons</taxon>
        <taxon>Gunneridae</taxon>
        <taxon>Pentapetalae</taxon>
        <taxon>asterids</taxon>
        <taxon>campanulids</taxon>
        <taxon>Aquifoliales</taxon>
        <taxon>Aquifoliaceae</taxon>
        <taxon>Ilex</taxon>
    </lineage>
</organism>
<name>A0ABC8R7C0_9AQUA</name>
<sequence length="400" mass="45106">MDCCLSYNRPAVLNSLPSTVKPVKASSFTSSSNFTFNLRLFRPLGCLVRTSNRRALIVEASAEASRSQCDYSGLNTPLQPKSPAGKFLSSVLLNDRGYFHVAVAEQLEQLVADSHEALTRMNLSLGSDEACLHRRIAGLREHECQTAVEDVMYMLIFYKFSEIRVHLVPRLSQCIYNGRLEIWPSKDWELESIHSLEVLEMIREHLTTVVGWRANSNVTDNWATTQIQRLQLCRIYAASILYGYFLKSAALRHYLELSLDEVNYDLGISTDSHSPCSELWSYGSKNIVFGQTSRIRTTSLGQLSYSQEYNREKLKGYVMGFDPETLQMCAKPKSKVAVNLIEKHSCALFADEKMGLLETGEVISTSLASLKRLVLEAIAFGSFLWDTEEYVNSVCKLAEN</sequence>
<accession>A0ABC8R7C0</accession>
<dbReference type="PANTHER" id="PTHR31808">
    <property type="entry name" value="EXPRESSED PROTEIN"/>
    <property type="match status" value="1"/>
</dbReference>
<dbReference type="EMBL" id="CAUOFW020001081">
    <property type="protein sequence ID" value="CAK9140896.1"/>
    <property type="molecule type" value="Genomic_DNA"/>
</dbReference>
<dbReference type="Pfam" id="PF05542">
    <property type="entry name" value="DUF760"/>
    <property type="match status" value="1"/>
</dbReference>
<dbReference type="InterPro" id="IPR038925">
    <property type="entry name" value="At3g17800-like"/>
</dbReference>
<dbReference type="InterPro" id="IPR008479">
    <property type="entry name" value="DUF760"/>
</dbReference>
<evidence type="ECO:0000313" key="2">
    <source>
        <dbReference type="Proteomes" id="UP001642360"/>
    </source>
</evidence>
<proteinExistence type="predicted"/>
<evidence type="ECO:0000313" key="1">
    <source>
        <dbReference type="EMBL" id="CAK9140896.1"/>
    </source>
</evidence>
<protein>
    <recommendedName>
        <fullName evidence="3">UV-B-induced protein At3g17800, chloroplastic-like</fullName>
    </recommendedName>
</protein>
<dbReference type="Proteomes" id="UP001642360">
    <property type="component" value="Unassembled WGS sequence"/>
</dbReference>
<keyword evidence="2" id="KW-1185">Reference proteome</keyword>
<comment type="caution">
    <text evidence="1">The sequence shown here is derived from an EMBL/GenBank/DDBJ whole genome shotgun (WGS) entry which is preliminary data.</text>
</comment>
<dbReference type="PANTHER" id="PTHR31808:SF9">
    <property type="entry name" value="F21O3.2 PROTEIN"/>
    <property type="match status" value="1"/>
</dbReference>